<dbReference type="Pfam" id="PF11335">
    <property type="entry name" value="DUF3137"/>
    <property type="match status" value="1"/>
</dbReference>
<evidence type="ECO:0008006" key="6">
    <source>
        <dbReference type="Google" id="ProtNLM"/>
    </source>
</evidence>
<dbReference type="STRING" id="540747.SAMN04488031_12621"/>
<dbReference type="InterPro" id="IPR021484">
    <property type="entry name" value="DUF3137"/>
</dbReference>
<feature type="transmembrane region" description="Helical" evidence="1">
    <location>
        <begin position="69"/>
        <end position="91"/>
    </location>
</feature>
<dbReference type="Proteomes" id="UP000325785">
    <property type="component" value="Chromosome"/>
</dbReference>
<keyword evidence="1" id="KW-0472">Membrane</keyword>
<keyword evidence="4" id="KW-1185">Reference proteome</keyword>
<dbReference type="Proteomes" id="UP000051401">
    <property type="component" value="Unassembled WGS sequence"/>
</dbReference>
<dbReference type="KEGG" id="rid:RIdsm_01576"/>
<reference evidence="2 4" key="1">
    <citation type="submission" date="2015-04" db="EMBL/GenBank/DDBJ databases">
        <title>The draft genome sequence of Roseovarius indicus B108T.</title>
        <authorList>
            <person name="Li G."/>
            <person name="Lai Q."/>
            <person name="Shao Z."/>
            <person name="Yan P."/>
        </authorList>
    </citation>
    <scope>NUCLEOTIDE SEQUENCE [LARGE SCALE GENOMIC DNA]</scope>
    <source>
        <strain evidence="2 4">B108</strain>
    </source>
</reference>
<reference evidence="3 5" key="2">
    <citation type="submission" date="2018-08" db="EMBL/GenBank/DDBJ databases">
        <title>Genetic Globetrotter - A new plasmid hitch-hiking vast phylogenetic and geographic distances.</title>
        <authorList>
            <person name="Vollmers J."/>
            <person name="Petersen J."/>
        </authorList>
    </citation>
    <scope>NUCLEOTIDE SEQUENCE [LARGE SCALE GENOMIC DNA]</scope>
    <source>
        <strain evidence="3 5">DSM 26383</strain>
    </source>
</reference>
<dbReference type="RefSeq" id="WP_057821592.1">
    <property type="nucleotide sequence ID" value="NZ_CP031598.1"/>
</dbReference>
<keyword evidence="1" id="KW-1133">Transmembrane helix</keyword>
<name>A0A0T5NY91_9RHOB</name>
<organism evidence="2 4">
    <name type="scientific">Roseovarius indicus</name>
    <dbReference type="NCBI Taxonomy" id="540747"/>
    <lineage>
        <taxon>Bacteria</taxon>
        <taxon>Pseudomonadati</taxon>
        <taxon>Pseudomonadota</taxon>
        <taxon>Alphaproteobacteria</taxon>
        <taxon>Rhodobacterales</taxon>
        <taxon>Roseobacteraceae</taxon>
        <taxon>Roseovarius</taxon>
    </lineage>
</organism>
<evidence type="ECO:0000313" key="3">
    <source>
        <dbReference type="EMBL" id="QEW25787.1"/>
    </source>
</evidence>
<evidence type="ECO:0000256" key="1">
    <source>
        <dbReference type="SAM" id="Phobius"/>
    </source>
</evidence>
<keyword evidence="1" id="KW-0812">Transmembrane</keyword>
<proteinExistence type="predicted"/>
<sequence>MTTTFTEHAEIETGFSKVFSARIVPRLAELEDKRKAILAVAKRHAIIALAVGAVFGLVFTVFGEGADGIGGLLVGFLIPVAFGGVAAFLLWKRQAAKWRGSAAQTVMPVICDFLGDMTYDHEALRGFELERMQKLGVIRPYSETRIRDRLEGTYRDTPFELVHAELSSNSRRHGDNSPKTHFKGLLMRVRVPEPISDRILIARDFQGPGNKLAEMFGGGTGRDLPKVDTGHEVFERYFEVYSSNPSVARSILAPGFLESFVMIAEAESGRHGPEGLEAGFHEESFFMALKREDDFLQMGALTTPADDIEEDLHGVFEDITTVRRIIDRLHGDHPA</sequence>
<evidence type="ECO:0000313" key="4">
    <source>
        <dbReference type="Proteomes" id="UP000051401"/>
    </source>
</evidence>
<evidence type="ECO:0000313" key="2">
    <source>
        <dbReference type="EMBL" id="KRS13647.1"/>
    </source>
</evidence>
<dbReference type="EMBL" id="CP031598">
    <property type="protein sequence ID" value="QEW25787.1"/>
    <property type="molecule type" value="Genomic_DNA"/>
</dbReference>
<gene>
    <name evidence="3" type="ORF">RIdsm_01576</name>
    <name evidence="2" type="ORF">XM52_27295</name>
</gene>
<feature type="transmembrane region" description="Helical" evidence="1">
    <location>
        <begin position="44"/>
        <end position="63"/>
    </location>
</feature>
<dbReference type="OrthoDB" id="7746008at2"/>
<dbReference type="AlphaFoldDB" id="A0A0T5NY91"/>
<evidence type="ECO:0000313" key="5">
    <source>
        <dbReference type="Proteomes" id="UP000325785"/>
    </source>
</evidence>
<accession>A0A0T5NY91</accession>
<dbReference type="PATRIC" id="fig|540747.5.peg.4231"/>
<protein>
    <recommendedName>
        <fullName evidence="6">DUF3137 domain-containing protein</fullName>
    </recommendedName>
</protein>
<dbReference type="EMBL" id="LAXI01000035">
    <property type="protein sequence ID" value="KRS13647.1"/>
    <property type="molecule type" value="Genomic_DNA"/>
</dbReference>